<dbReference type="InterPro" id="IPR014347">
    <property type="entry name" value="Tautomerase/MIF_sf"/>
</dbReference>
<evidence type="ECO:0000256" key="1">
    <source>
        <dbReference type="ARBA" id="ARBA00006723"/>
    </source>
</evidence>
<evidence type="ECO:0000256" key="2">
    <source>
        <dbReference type="ARBA" id="ARBA00023235"/>
    </source>
</evidence>
<sequence length="76" mass="8230">MPVISVDMWQGRADADKAALARELTDAFQRACGSTRERIYVIIRDVPKENWAIGGEMSTDLPTVAPVSGTTPPLAD</sequence>
<organism evidence="5 6">
    <name type="scientific">Streptomyces stramineus</name>
    <dbReference type="NCBI Taxonomy" id="173861"/>
    <lineage>
        <taxon>Bacteria</taxon>
        <taxon>Bacillati</taxon>
        <taxon>Actinomycetota</taxon>
        <taxon>Actinomycetes</taxon>
        <taxon>Kitasatosporales</taxon>
        <taxon>Streptomycetaceae</taxon>
        <taxon>Streptomyces</taxon>
    </lineage>
</organism>
<comment type="similarity">
    <text evidence="1">Belongs to the 4-oxalocrotonate tautomerase family.</text>
</comment>
<proteinExistence type="inferred from homology"/>
<reference evidence="5 6" key="1">
    <citation type="journal article" date="2019" name="Int. J. Syst. Evol. Microbiol.">
        <title>The Global Catalogue of Microorganisms (GCM) 10K type strain sequencing project: providing services to taxonomists for standard genome sequencing and annotation.</title>
        <authorList>
            <consortium name="The Broad Institute Genomics Platform"/>
            <consortium name="The Broad Institute Genome Sequencing Center for Infectious Disease"/>
            <person name="Wu L."/>
            <person name="Ma J."/>
        </authorList>
    </citation>
    <scope>NUCLEOTIDE SEQUENCE [LARGE SCALE GENOMIC DNA]</scope>
    <source>
        <strain evidence="5 6">JCM 10649</strain>
    </source>
</reference>
<feature type="domain" description="4-oxalocrotonate tautomerase-like" evidence="4">
    <location>
        <begin position="2"/>
        <end position="60"/>
    </location>
</feature>
<keyword evidence="6" id="KW-1185">Reference proteome</keyword>
<accession>A0ABN0ZIF6</accession>
<feature type="region of interest" description="Disordered" evidence="3">
    <location>
        <begin position="56"/>
        <end position="76"/>
    </location>
</feature>
<dbReference type="EMBL" id="BAAAHB010000005">
    <property type="protein sequence ID" value="GAA0448583.1"/>
    <property type="molecule type" value="Genomic_DNA"/>
</dbReference>
<evidence type="ECO:0000313" key="5">
    <source>
        <dbReference type="EMBL" id="GAA0448583.1"/>
    </source>
</evidence>
<dbReference type="Pfam" id="PF01361">
    <property type="entry name" value="Tautomerase"/>
    <property type="match status" value="1"/>
</dbReference>
<comment type="caution">
    <text evidence="5">The sequence shown here is derived from an EMBL/GenBank/DDBJ whole genome shotgun (WGS) entry which is preliminary data.</text>
</comment>
<dbReference type="SUPFAM" id="SSF55331">
    <property type="entry name" value="Tautomerase/MIF"/>
    <property type="match status" value="1"/>
</dbReference>
<dbReference type="Gene3D" id="3.30.429.10">
    <property type="entry name" value="Macrophage Migration Inhibitory Factor"/>
    <property type="match status" value="1"/>
</dbReference>
<dbReference type="PANTHER" id="PTHR35530">
    <property type="entry name" value="TAUTOMERASE-RELATED"/>
    <property type="match status" value="1"/>
</dbReference>
<dbReference type="PANTHER" id="PTHR35530:SF1">
    <property type="entry name" value="2-HYDROXYMUCONATE TAUTOMERASE"/>
    <property type="match status" value="1"/>
</dbReference>
<dbReference type="RefSeq" id="WP_344085915.1">
    <property type="nucleotide sequence ID" value="NZ_BAAAHB010000005.1"/>
</dbReference>
<dbReference type="Proteomes" id="UP001499895">
    <property type="component" value="Unassembled WGS sequence"/>
</dbReference>
<keyword evidence="2" id="KW-0413">Isomerase</keyword>
<name>A0ABN0ZIF6_9ACTN</name>
<evidence type="ECO:0000313" key="6">
    <source>
        <dbReference type="Proteomes" id="UP001499895"/>
    </source>
</evidence>
<gene>
    <name evidence="5" type="ORF">GCM10009544_09200</name>
</gene>
<dbReference type="InterPro" id="IPR004370">
    <property type="entry name" value="4-OT-like_dom"/>
</dbReference>
<evidence type="ECO:0000256" key="3">
    <source>
        <dbReference type="SAM" id="MobiDB-lite"/>
    </source>
</evidence>
<evidence type="ECO:0000259" key="4">
    <source>
        <dbReference type="Pfam" id="PF01361"/>
    </source>
</evidence>
<protein>
    <submittedName>
        <fullName evidence="5">Tautomerase family protein</fullName>
    </submittedName>
</protein>